<accession>A0A915YLK5</accession>
<keyword evidence="1" id="KW-0472">Membrane</keyword>
<feature type="transmembrane region" description="Helical" evidence="1">
    <location>
        <begin position="35"/>
        <end position="51"/>
    </location>
</feature>
<name>A0A915YLK5_9BACT</name>
<keyword evidence="1" id="KW-0812">Transmembrane</keyword>
<dbReference type="AlphaFoldDB" id="A0A915YLK5"/>
<keyword evidence="3" id="KW-1185">Reference proteome</keyword>
<protein>
    <submittedName>
        <fullName evidence="2">Uncharacterized protein</fullName>
    </submittedName>
</protein>
<evidence type="ECO:0000313" key="3">
    <source>
        <dbReference type="Proteomes" id="UP001060919"/>
    </source>
</evidence>
<evidence type="ECO:0000313" key="2">
    <source>
        <dbReference type="EMBL" id="BDS15181.1"/>
    </source>
</evidence>
<dbReference type="EMBL" id="AP026867">
    <property type="protein sequence ID" value="BDS15181.1"/>
    <property type="molecule type" value="Genomic_DNA"/>
</dbReference>
<keyword evidence="1" id="KW-1133">Transmembrane helix</keyword>
<gene>
    <name evidence="2" type="ORF">AsAng_0059650</name>
</gene>
<dbReference type="KEGG" id="aup:AsAng_0059650"/>
<dbReference type="Proteomes" id="UP001060919">
    <property type="component" value="Chromosome"/>
</dbReference>
<sequence>MEKWLTTQKFKYVFLILAIITFPESMKHTASLNKAIINVVFWICFTLLLINEQNNKPSNQ</sequence>
<organism evidence="2 3">
    <name type="scientific">Aureispira anguillae</name>
    <dbReference type="NCBI Taxonomy" id="2864201"/>
    <lineage>
        <taxon>Bacteria</taxon>
        <taxon>Pseudomonadati</taxon>
        <taxon>Bacteroidota</taxon>
        <taxon>Saprospiria</taxon>
        <taxon>Saprospirales</taxon>
        <taxon>Saprospiraceae</taxon>
        <taxon>Aureispira</taxon>
    </lineage>
</organism>
<reference evidence="2" key="1">
    <citation type="submission" date="2022-09" db="EMBL/GenBank/DDBJ databases">
        <title>Aureispira anguillicida sp. nov., isolated from Leptocephalus of Japanese eel Anguilla japonica.</title>
        <authorList>
            <person name="Yuasa K."/>
            <person name="Mekata T."/>
            <person name="Ikunari K."/>
        </authorList>
    </citation>
    <scope>NUCLEOTIDE SEQUENCE</scope>
    <source>
        <strain evidence="2">EL160426</strain>
    </source>
</reference>
<proteinExistence type="predicted"/>
<evidence type="ECO:0000256" key="1">
    <source>
        <dbReference type="SAM" id="Phobius"/>
    </source>
</evidence>